<protein>
    <submittedName>
        <fullName evidence="7">Peptide transport permease protein</fullName>
    </submittedName>
</protein>
<dbReference type="EMBL" id="CP035945">
    <property type="protein sequence ID" value="QBE96314.1"/>
    <property type="molecule type" value="Genomic_DNA"/>
</dbReference>
<keyword evidence="3 5" id="KW-1133">Transmembrane helix</keyword>
<gene>
    <name evidence="7" type="ORF">PMF13cell1_01858</name>
</gene>
<dbReference type="GO" id="GO:0005886">
    <property type="term" value="C:plasma membrane"/>
    <property type="evidence" value="ECO:0007669"/>
    <property type="project" value="UniProtKB-SubCell"/>
</dbReference>
<evidence type="ECO:0000313" key="8">
    <source>
        <dbReference type="Proteomes" id="UP000289794"/>
    </source>
</evidence>
<dbReference type="KEGG" id="bpro:PMF13cell1_01858"/>
<feature type="domain" description="ABC transmembrane type-1" evidence="6">
    <location>
        <begin position="76"/>
        <end position="269"/>
    </location>
</feature>
<evidence type="ECO:0000256" key="4">
    <source>
        <dbReference type="ARBA" id="ARBA00023136"/>
    </source>
</evidence>
<evidence type="ECO:0000259" key="6">
    <source>
        <dbReference type="PROSITE" id="PS50928"/>
    </source>
</evidence>
<dbReference type="CDD" id="cd06261">
    <property type="entry name" value="TM_PBP2"/>
    <property type="match status" value="1"/>
</dbReference>
<dbReference type="Gene3D" id="1.10.3720.10">
    <property type="entry name" value="MetI-like"/>
    <property type="match status" value="1"/>
</dbReference>
<comment type="subcellular location">
    <subcellularLocation>
        <location evidence="5">Cell membrane</location>
        <topology evidence="5">Multi-pass membrane protein</topology>
    </subcellularLocation>
    <subcellularLocation>
        <location evidence="1">Membrane</location>
        <topology evidence="1">Multi-pass membrane protein</topology>
    </subcellularLocation>
</comment>
<evidence type="ECO:0000256" key="2">
    <source>
        <dbReference type="ARBA" id="ARBA00022692"/>
    </source>
</evidence>
<dbReference type="AlphaFoldDB" id="A0A4P6LV43"/>
<organism evidence="7 8">
    <name type="scientific">Blautia producta</name>
    <dbReference type="NCBI Taxonomy" id="33035"/>
    <lineage>
        <taxon>Bacteria</taxon>
        <taxon>Bacillati</taxon>
        <taxon>Bacillota</taxon>
        <taxon>Clostridia</taxon>
        <taxon>Lachnospirales</taxon>
        <taxon>Lachnospiraceae</taxon>
        <taxon>Blautia</taxon>
    </lineage>
</organism>
<feature type="transmembrane region" description="Helical" evidence="5">
    <location>
        <begin position="191"/>
        <end position="211"/>
    </location>
</feature>
<sequence length="284" mass="31499">MAGIKNKKNKYWNFRLKLGTVLLCVFLVIGFIMPVFCKVSPVEWQSYSRNMNPTAEHWLGTTGLGQDVFWLLAYSVRNSFLVGMGVAFFATAIGVFMGLLAGFKGGWADRIITLLTDSFIVIPSLPILILISSMLKGTAPLFYVAVVLVIFNWPWPARQVRSMALTLKERDFISTAMFSGESTAKIIWKEIFPFVMNWSLANFINTILVAIAAESSLAVIGMSSNTTATLGTMIYWANEHQAMLAGRWIWIGAPVVSTALIFIGLFLAMTGAQQMWAKRRGTNA</sequence>
<dbReference type="PANTHER" id="PTHR42729">
    <property type="entry name" value="OLIGO/DIPEPTIDE TRANSPORT, PERMEASE PROTEIN (DPPC-2)"/>
    <property type="match status" value="1"/>
</dbReference>
<name>A0A4P6LV43_9FIRM</name>
<evidence type="ECO:0000256" key="3">
    <source>
        <dbReference type="ARBA" id="ARBA00022989"/>
    </source>
</evidence>
<dbReference type="InterPro" id="IPR000515">
    <property type="entry name" value="MetI-like"/>
</dbReference>
<keyword evidence="2 5" id="KW-0812">Transmembrane</keyword>
<dbReference type="PANTHER" id="PTHR42729:SF1">
    <property type="entry name" value="OLIGO_DIPEPTIDE TRANSPORT, PERMEASE PROTEIN (DPPC-2)"/>
    <property type="match status" value="1"/>
</dbReference>
<evidence type="ECO:0000313" key="7">
    <source>
        <dbReference type="EMBL" id="QBE96314.1"/>
    </source>
</evidence>
<evidence type="ECO:0000256" key="5">
    <source>
        <dbReference type="RuleBase" id="RU363032"/>
    </source>
</evidence>
<feature type="transmembrane region" description="Helical" evidence="5">
    <location>
        <begin position="248"/>
        <end position="269"/>
    </location>
</feature>
<keyword evidence="5" id="KW-0813">Transport</keyword>
<evidence type="ECO:0000256" key="1">
    <source>
        <dbReference type="ARBA" id="ARBA00004141"/>
    </source>
</evidence>
<reference evidence="7 8" key="1">
    <citation type="submission" date="2019-01" db="EMBL/GenBank/DDBJ databases">
        <title>PMF-metabolizing Aryl O-demethylase.</title>
        <authorList>
            <person name="Kim M."/>
        </authorList>
    </citation>
    <scope>NUCLEOTIDE SEQUENCE [LARGE SCALE GENOMIC DNA]</scope>
    <source>
        <strain evidence="7 8">PMF1</strain>
    </source>
</reference>
<dbReference type="Pfam" id="PF00528">
    <property type="entry name" value="BPD_transp_1"/>
    <property type="match status" value="1"/>
</dbReference>
<feature type="transmembrane region" description="Helical" evidence="5">
    <location>
        <begin position="137"/>
        <end position="155"/>
    </location>
</feature>
<dbReference type="Proteomes" id="UP000289794">
    <property type="component" value="Chromosome"/>
</dbReference>
<keyword evidence="4 5" id="KW-0472">Membrane</keyword>
<proteinExistence type="inferred from homology"/>
<comment type="similarity">
    <text evidence="5">Belongs to the binding-protein-dependent transport system permease family.</text>
</comment>
<dbReference type="RefSeq" id="WP_130180560.1">
    <property type="nucleotide sequence ID" value="NZ_CP035945.1"/>
</dbReference>
<dbReference type="GO" id="GO:0055085">
    <property type="term" value="P:transmembrane transport"/>
    <property type="evidence" value="ECO:0007669"/>
    <property type="project" value="InterPro"/>
</dbReference>
<feature type="transmembrane region" description="Helical" evidence="5">
    <location>
        <begin position="80"/>
        <end position="100"/>
    </location>
</feature>
<dbReference type="InterPro" id="IPR035906">
    <property type="entry name" value="MetI-like_sf"/>
</dbReference>
<dbReference type="SUPFAM" id="SSF161098">
    <property type="entry name" value="MetI-like"/>
    <property type="match status" value="1"/>
</dbReference>
<accession>A0A4P6LV43</accession>
<dbReference type="PROSITE" id="PS50928">
    <property type="entry name" value="ABC_TM1"/>
    <property type="match status" value="1"/>
</dbReference>
<feature type="transmembrane region" description="Helical" evidence="5">
    <location>
        <begin position="112"/>
        <end position="131"/>
    </location>
</feature>